<keyword evidence="1" id="KW-1133">Transmembrane helix</keyword>
<keyword evidence="1" id="KW-0472">Membrane</keyword>
<dbReference type="Pfam" id="PF13116">
    <property type="entry name" value="YhdP"/>
    <property type="match status" value="1"/>
</dbReference>
<gene>
    <name evidence="3" type="ORF">HNP71_000700</name>
</gene>
<dbReference type="AlphaFoldDB" id="A0A840VQ85"/>
<evidence type="ECO:0000256" key="1">
    <source>
        <dbReference type="SAM" id="Phobius"/>
    </source>
</evidence>
<reference evidence="3 4" key="1">
    <citation type="submission" date="2020-08" db="EMBL/GenBank/DDBJ databases">
        <title>Genomic Encyclopedia of Type Strains, Phase IV (KMG-IV): sequencing the most valuable type-strain genomes for metagenomic binning, comparative biology and taxonomic classification.</title>
        <authorList>
            <person name="Goeker M."/>
        </authorList>
    </citation>
    <scope>NUCLEOTIDE SEQUENCE [LARGE SCALE GENOMIC DNA]</scope>
    <source>
        <strain evidence="3 4">DSM 27026</strain>
    </source>
</reference>
<proteinExistence type="predicted"/>
<dbReference type="RefSeq" id="WP_183265486.1">
    <property type="nucleotide sequence ID" value="NZ_JACHFJ010000002.1"/>
</dbReference>
<keyword evidence="4" id="KW-1185">Reference proteome</keyword>
<feature type="transmembrane region" description="Helical" evidence="1">
    <location>
        <begin position="21"/>
        <end position="43"/>
    </location>
</feature>
<protein>
    <recommendedName>
        <fullName evidence="2">YhdP central domain-containing protein</fullName>
    </recommendedName>
</protein>
<feature type="domain" description="YhdP central" evidence="2">
    <location>
        <begin position="214"/>
        <end position="626"/>
    </location>
</feature>
<evidence type="ECO:0000313" key="3">
    <source>
        <dbReference type="EMBL" id="MBB5372462.1"/>
    </source>
</evidence>
<accession>A0A840VQ85</accession>
<sequence>MKQRPGQVWKIFGEAVHQLARVLELLLILCILGFCLLAFRLSFGPLELPELASRMATLASGQGISVHMDGAELTWAGYHLGGGVPFAFRLRGISVRNAEGLEFVNVPAADMVAPPADIFGAHQPLRVDGSGARFTGTTAPVSVHAYIWPGKGYTLARGDFYVTLGPGVVGQPGLSESITGGSFVLHAAPSAIDITDGKLNLTPVGASAPHVGFSFTARARQNWTASLTATADAVRAEDLPSYWPELAAPHTRDWVTANITEGFARNAAFTFGLSAPEDLSSLQLDTVTGGFTAQALRLIWLKGITPLTKLDGTFTMPDRDTAVITAQAGHVAGVALTGGTMTIHGVSQKDQVGDLAVDLAASLPDAFAVLNAPPLNLLRDAPPGVADAKGSITAHVTAQIPFVQDLHLADTGLHVQGKLRKVNMVSLLPPLSFTDTSVDVDVTAQTLRLKAKGNFAGEPATVAMEEAIGTKDSPATIEMQGAAGAQLWNFLGLEQATAASGPASGVAPFTLRLSGPSGGTQTASVSSDITAASIALPEFGWAKQPGDAGHLAISARLEHGKLAAVTGLEAQAPGLDIRGTGQEGGSFTLANATIGRTRAKGSLTPPVNAGEPWRLSLSGPVLDIRRKQQSTAGNGKKGDTFSGAAWAATLNFGTAYLAAPPAPGLKDFTFTGAGLGGTVVEAQAQADGFSLGIMPQQDLRRSLTLRSDDTGTLLRALNLYGNATGGKLALDAVYGGSQPATGTATLEKLRLAKAPEVTKFLQAMTLYGVADAVSGPGMRIDHAVIPFSVQDGTLKLNGARAFSSSLGFTATGSINLADDNCSIDTTVVPLYALNALPGKLPLLGKLFSPEKGGGVFAMRAHVSGPLTDPHVAMNPLSAFTPGFLRGLFGLGGEKPTTQP</sequence>
<dbReference type="Proteomes" id="UP000553706">
    <property type="component" value="Unassembled WGS sequence"/>
</dbReference>
<dbReference type="InterPro" id="IPR025263">
    <property type="entry name" value="YhdP_central"/>
</dbReference>
<organism evidence="3 4">
    <name type="scientific">Acidocella aromatica</name>
    <dbReference type="NCBI Taxonomy" id="1303579"/>
    <lineage>
        <taxon>Bacteria</taxon>
        <taxon>Pseudomonadati</taxon>
        <taxon>Pseudomonadota</taxon>
        <taxon>Alphaproteobacteria</taxon>
        <taxon>Acetobacterales</taxon>
        <taxon>Acidocellaceae</taxon>
        <taxon>Acidocella</taxon>
    </lineage>
</organism>
<dbReference type="EMBL" id="JACHFJ010000002">
    <property type="protein sequence ID" value="MBB5372462.1"/>
    <property type="molecule type" value="Genomic_DNA"/>
</dbReference>
<comment type="caution">
    <text evidence="3">The sequence shown here is derived from an EMBL/GenBank/DDBJ whole genome shotgun (WGS) entry which is preliminary data.</text>
</comment>
<name>A0A840VQ85_9PROT</name>
<evidence type="ECO:0000259" key="2">
    <source>
        <dbReference type="Pfam" id="PF13116"/>
    </source>
</evidence>
<keyword evidence="1" id="KW-0812">Transmembrane</keyword>
<evidence type="ECO:0000313" key="4">
    <source>
        <dbReference type="Proteomes" id="UP000553706"/>
    </source>
</evidence>